<dbReference type="RefSeq" id="WP_251602900.1">
    <property type="nucleotide sequence ID" value="NZ_JAMQJY010000001.1"/>
</dbReference>
<organism evidence="1 2">
    <name type="scientific">Alkalicoccobacillus plakortidis</name>
    <dbReference type="NCBI Taxonomy" id="444060"/>
    <lineage>
        <taxon>Bacteria</taxon>
        <taxon>Bacillati</taxon>
        <taxon>Bacillota</taxon>
        <taxon>Bacilli</taxon>
        <taxon>Bacillales</taxon>
        <taxon>Bacillaceae</taxon>
        <taxon>Alkalicoccobacillus</taxon>
    </lineage>
</organism>
<sequence length="111" mass="12998">MESEQASEILQMISEVYPRWELTETKLKALVPVLKKMDYQGVLDNLYEHIASKPFAPTMPEIAAYPKQVDQTQEKIKSFEREAEKNPPTPEQRQVLKARLEQFMRKDDSDE</sequence>
<evidence type="ECO:0000313" key="1">
    <source>
        <dbReference type="EMBL" id="MCM2674061.1"/>
    </source>
</evidence>
<name>A0ABT0XDS1_9BACI</name>
<dbReference type="EMBL" id="JAMQJY010000001">
    <property type="protein sequence ID" value="MCM2674061.1"/>
    <property type="molecule type" value="Genomic_DNA"/>
</dbReference>
<gene>
    <name evidence="1" type="ORF">NDM98_00045</name>
</gene>
<protein>
    <recommendedName>
        <fullName evidence="3">Loader and inhibitor of G40P protein</fullName>
    </recommendedName>
</protein>
<dbReference type="Proteomes" id="UP001203665">
    <property type="component" value="Unassembled WGS sequence"/>
</dbReference>
<keyword evidence="2" id="KW-1185">Reference proteome</keyword>
<evidence type="ECO:0000313" key="2">
    <source>
        <dbReference type="Proteomes" id="UP001203665"/>
    </source>
</evidence>
<reference evidence="1" key="1">
    <citation type="submission" date="2022-06" db="EMBL/GenBank/DDBJ databases">
        <title>Alkalicoccobacillus porphyridii sp. nov., isolated from a marine red alga, Porphyridium purpureum and reclassification of Shouchella plakortidis and Shouchella gibsonii as Alkalicoccobacillus plakortidis comb. nov. and Alkalicoccobacillus gibsonii comb. nov.</title>
        <authorList>
            <person name="Kim K.H."/>
            <person name="Lee J.K."/>
            <person name="Han D.M."/>
            <person name="Baek J.H."/>
            <person name="Jeon C.O."/>
        </authorList>
    </citation>
    <scope>NUCLEOTIDE SEQUENCE</scope>
    <source>
        <strain evidence="1">DSM 19153</strain>
    </source>
</reference>
<evidence type="ECO:0008006" key="3">
    <source>
        <dbReference type="Google" id="ProtNLM"/>
    </source>
</evidence>
<accession>A0ABT0XDS1</accession>
<comment type="caution">
    <text evidence="1">The sequence shown here is derived from an EMBL/GenBank/DDBJ whole genome shotgun (WGS) entry which is preliminary data.</text>
</comment>
<dbReference type="Gene3D" id="1.10.8.200">
    <property type="entry name" value="Replisome organizer (g39p helicase loader/inhibitor protein)"/>
    <property type="match status" value="1"/>
</dbReference>
<proteinExistence type="predicted"/>